<reference evidence="1" key="1">
    <citation type="submission" date="2020-08" db="EMBL/GenBank/DDBJ databases">
        <title>Multicomponent nature underlies the extraordinary mechanical properties of spider dragline silk.</title>
        <authorList>
            <person name="Kono N."/>
            <person name="Nakamura H."/>
            <person name="Mori M."/>
            <person name="Yoshida Y."/>
            <person name="Ohtoshi R."/>
            <person name="Malay A.D."/>
            <person name="Moran D.A.P."/>
            <person name="Tomita M."/>
            <person name="Numata K."/>
            <person name="Arakawa K."/>
        </authorList>
    </citation>
    <scope>NUCLEOTIDE SEQUENCE</scope>
</reference>
<sequence length="129" mass="14949">MNVYKIILIRIKKKYRIVCDVSPHSSGNPPLNDVLDQELNLLPENLATLLHFRLPKQAIICDGSQAFLQLTLSEEDRDAIRFLWFKTEKDTDGKTIFWNHIITYRLSRLLYGFSSSPFFSSDSLQKLST</sequence>
<gene>
    <name evidence="1" type="primary">AVEN_182738_1</name>
    <name evidence="1" type="ORF">NPIL_327761</name>
</gene>
<dbReference type="InterPro" id="IPR043502">
    <property type="entry name" value="DNA/RNA_pol_sf"/>
</dbReference>
<keyword evidence="1" id="KW-0808">Transferase</keyword>
<evidence type="ECO:0000313" key="1">
    <source>
        <dbReference type="EMBL" id="GFU45383.1"/>
    </source>
</evidence>
<dbReference type="PANTHER" id="PTHR47331">
    <property type="entry name" value="PHD-TYPE DOMAIN-CONTAINING PROTEIN"/>
    <property type="match status" value="1"/>
</dbReference>
<dbReference type="OrthoDB" id="10524766at2759"/>
<dbReference type="GO" id="GO:0003964">
    <property type="term" value="F:RNA-directed DNA polymerase activity"/>
    <property type="evidence" value="ECO:0007669"/>
    <property type="project" value="UniProtKB-KW"/>
</dbReference>
<dbReference type="Proteomes" id="UP000887013">
    <property type="component" value="Unassembled WGS sequence"/>
</dbReference>
<comment type="caution">
    <text evidence="1">The sequence shown here is derived from an EMBL/GenBank/DDBJ whole genome shotgun (WGS) entry which is preliminary data.</text>
</comment>
<accession>A0A8X6QVF1</accession>
<keyword evidence="1" id="KW-0548">Nucleotidyltransferase</keyword>
<protein>
    <submittedName>
        <fullName evidence="1">Reverse transcriptase domain-containing protein</fullName>
    </submittedName>
</protein>
<evidence type="ECO:0000313" key="2">
    <source>
        <dbReference type="Proteomes" id="UP000887013"/>
    </source>
</evidence>
<keyword evidence="1" id="KW-0695">RNA-directed DNA polymerase</keyword>
<dbReference type="EMBL" id="BMAW01132841">
    <property type="protein sequence ID" value="GFU45383.1"/>
    <property type="molecule type" value="Genomic_DNA"/>
</dbReference>
<organism evidence="1 2">
    <name type="scientific">Nephila pilipes</name>
    <name type="common">Giant wood spider</name>
    <name type="synonym">Nephila maculata</name>
    <dbReference type="NCBI Taxonomy" id="299642"/>
    <lineage>
        <taxon>Eukaryota</taxon>
        <taxon>Metazoa</taxon>
        <taxon>Ecdysozoa</taxon>
        <taxon>Arthropoda</taxon>
        <taxon>Chelicerata</taxon>
        <taxon>Arachnida</taxon>
        <taxon>Araneae</taxon>
        <taxon>Araneomorphae</taxon>
        <taxon>Entelegynae</taxon>
        <taxon>Araneoidea</taxon>
        <taxon>Nephilidae</taxon>
        <taxon>Nephila</taxon>
    </lineage>
</organism>
<dbReference type="SUPFAM" id="SSF56672">
    <property type="entry name" value="DNA/RNA polymerases"/>
    <property type="match status" value="1"/>
</dbReference>
<name>A0A8X6QVF1_NEPPI</name>
<proteinExistence type="predicted"/>
<dbReference type="AlphaFoldDB" id="A0A8X6QVF1"/>
<keyword evidence="2" id="KW-1185">Reference proteome</keyword>